<feature type="region of interest" description="Disordered" evidence="2">
    <location>
        <begin position="605"/>
        <end position="650"/>
    </location>
</feature>
<name>A0A6J2JDT0_BOMMA</name>
<feature type="compositionally biased region" description="Polar residues" evidence="2">
    <location>
        <begin position="185"/>
        <end position="195"/>
    </location>
</feature>
<feature type="compositionally biased region" description="Polar residues" evidence="2">
    <location>
        <begin position="146"/>
        <end position="156"/>
    </location>
</feature>
<feature type="region of interest" description="Disordered" evidence="2">
    <location>
        <begin position="703"/>
        <end position="840"/>
    </location>
</feature>
<reference evidence="4" key="1">
    <citation type="submission" date="2025-08" db="UniProtKB">
        <authorList>
            <consortium name="RefSeq"/>
        </authorList>
    </citation>
    <scope>IDENTIFICATION</scope>
    <source>
        <tissue evidence="4">Silk gland</tissue>
    </source>
</reference>
<feature type="compositionally biased region" description="Basic and acidic residues" evidence="2">
    <location>
        <begin position="703"/>
        <end position="725"/>
    </location>
</feature>
<evidence type="ECO:0000256" key="1">
    <source>
        <dbReference type="SAM" id="Coils"/>
    </source>
</evidence>
<feature type="compositionally biased region" description="Polar residues" evidence="2">
    <location>
        <begin position="609"/>
        <end position="619"/>
    </location>
</feature>
<feature type="compositionally biased region" description="Polar residues" evidence="2">
    <location>
        <begin position="117"/>
        <end position="138"/>
    </location>
</feature>
<feature type="region of interest" description="Disordered" evidence="2">
    <location>
        <begin position="104"/>
        <end position="195"/>
    </location>
</feature>
<sequence length="840" mass="94118">MKHNRGLGGYGYSNNVMNPRLSNQGPLMTEHLQHIDLELDLLKRKREMIEQQQELLETQMLHREKSLNYDSPRYFERASFQNANNVDSDYTRYYDESVGSGDFIPLNSRKRSYQPDWETNPNKRFSSNARGSDSQFNFRSGRRSANRFQGQGSSKRQPAAEPQFSNKGPGRSSTDRPKSGKVTKAKTSLPPNKLNTYSISERNNLVKKTTSAAKKVDESLILRPNCPMSNQLQGRLELVMGHLLKELKTKFSEVEAYRDTIQSPLAQRTVKQILRDRIKELMMNKYIGGINDGLTVYRKRYPEGTDEALLEEVKQAKEELNVKNPDNKLIQSDDPEAFLEKNLEKLIHSKLVEMFGKLDQIYKKKKEQKPVPVAAEVDLTKDVDVPENEKKEENKAECEEVVPIKNIENVLPQLMIRFIPRIVKLLNANKAFEASKAFLIQLANTKAVNLATKTKTVEKTSEKSTTENHEAAAPAEPPKYFVQILGKPVLPKRKIMQAFLDKFNPRSVKRHKRIRNLLFVGFVTEEQVDKIISEDGHVMGKTTLGIRKSERTNQSQNNDEEDDVELIEPEEEVIELNKTIDSDIIGSELDHQINDLLTSIREAEEKVQMDTNPNQTVDANINKEGDEGADTVTINDNLNENDTTATDATATDATATAATATDATATDTTATDATNVDDNITEDSTKESTLAAVCADSVIEDDVKSTDINEDDTNKTEDEKDKATNLEEPDETADTATPDTEIKVPVEKNDDGVVASETTAGKPVSELPNENKTVDTENNDESKANEQTGDMAEEAKDVISNLKSEVPATPTRSSARIANTTPNTIRTRRTSRLAAANEKP</sequence>
<dbReference type="AlphaFoldDB" id="A0A6J2JDT0"/>
<feature type="compositionally biased region" description="Basic and acidic residues" evidence="2">
    <location>
        <begin position="740"/>
        <end position="751"/>
    </location>
</feature>
<dbReference type="GeneID" id="114241100"/>
<dbReference type="KEGG" id="bman:114241100"/>
<organism evidence="3 4">
    <name type="scientific">Bombyx mandarina</name>
    <name type="common">Wild silk moth</name>
    <name type="synonym">Wild silkworm</name>
    <dbReference type="NCBI Taxonomy" id="7092"/>
    <lineage>
        <taxon>Eukaryota</taxon>
        <taxon>Metazoa</taxon>
        <taxon>Ecdysozoa</taxon>
        <taxon>Arthropoda</taxon>
        <taxon>Hexapoda</taxon>
        <taxon>Insecta</taxon>
        <taxon>Pterygota</taxon>
        <taxon>Neoptera</taxon>
        <taxon>Endopterygota</taxon>
        <taxon>Lepidoptera</taxon>
        <taxon>Glossata</taxon>
        <taxon>Ditrysia</taxon>
        <taxon>Bombycoidea</taxon>
        <taxon>Bombycidae</taxon>
        <taxon>Bombycinae</taxon>
        <taxon>Bombyx</taxon>
    </lineage>
</organism>
<protein>
    <submittedName>
        <fullName evidence="4">Titin homolog</fullName>
    </submittedName>
</protein>
<feature type="coiled-coil region" evidence="1">
    <location>
        <begin position="32"/>
        <end position="59"/>
    </location>
</feature>
<proteinExistence type="predicted"/>
<feature type="compositionally biased region" description="Low complexity" evidence="2">
    <location>
        <begin position="816"/>
        <end position="825"/>
    </location>
</feature>
<dbReference type="OrthoDB" id="7335059at2759"/>
<gene>
    <name evidence="4" type="primary">LOC114241100</name>
</gene>
<keyword evidence="3" id="KW-1185">Reference proteome</keyword>
<evidence type="ECO:0000313" key="4">
    <source>
        <dbReference type="RefSeq" id="XP_028027640.1"/>
    </source>
</evidence>
<dbReference type="Proteomes" id="UP000504629">
    <property type="component" value="Unplaced"/>
</dbReference>
<evidence type="ECO:0000256" key="2">
    <source>
        <dbReference type="SAM" id="MobiDB-lite"/>
    </source>
</evidence>
<evidence type="ECO:0000313" key="3">
    <source>
        <dbReference type="Proteomes" id="UP000504629"/>
    </source>
</evidence>
<feature type="region of interest" description="Disordered" evidence="2">
    <location>
        <begin position="455"/>
        <end position="474"/>
    </location>
</feature>
<feature type="compositionally biased region" description="Polar residues" evidence="2">
    <location>
        <begin position="632"/>
        <end position="641"/>
    </location>
</feature>
<feature type="compositionally biased region" description="Basic and acidic residues" evidence="2">
    <location>
        <begin position="772"/>
        <end position="784"/>
    </location>
</feature>
<feature type="compositionally biased region" description="Basic and acidic residues" evidence="2">
    <location>
        <begin position="455"/>
        <end position="470"/>
    </location>
</feature>
<keyword evidence="1" id="KW-0175">Coiled coil</keyword>
<dbReference type="RefSeq" id="XP_028027640.1">
    <property type="nucleotide sequence ID" value="XM_028171839.1"/>
</dbReference>
<accession>A0A6J2JDT0</accession>